<dbReference type="HOGENOM" id="CLU_033332_2_4_9"/>
<feature type="modified residue" description="N6-(pyridoxal phosphate)lysine" evidence="7">
    <location>
        <position position="186"/>
    </location>
</feature>
<dbReference type="EMBL" id="AQFT01000067">
    <property type="protein sequence ID" value="EMZ27800.1"/>
    <property type="molecule type" value="Genomic_DNA"/>
</dbReference>
<comment type="cofactor">
    <cofactor evidence="1">
        <name>pyridoxal 5'-phosphate</name>
        <dbReference type="ChEBI" id="CHEBI:597326"/>
    </cofactor>
</comment>
<dbReference type="Proteomes" id="UP000012589">
    <property type="component" value="Unassembled WGS sequence"/>
</dbReference>
<dbReference type="InterPro" id="IPR015422">
    <property type="entry name" value="PyrdxlP-dep_Trfase_small"/>
</dbReference>
<dbReference type="Pfam" id="PF01041">
    <property type="entry name" value="DegT_DnrJ_EryC1"/>
    <property type="match status" value="1"/>
</dbReference>
<accession>N2ANX4</accession>
<evidence type="ECO:0000256" key="8">
    <source>
        <dbReference type="RuleBase" id="RU004508"/>
    </source>
</evidence>
<evidence type="ECO:0000256" key="4">
    <source>
        <dbReference type="ARBA" id="ARBA00022898"/>
    </source>
</evidence>
<dbReference type="FunFam" id="3.40.640.10:FF:000090">
    <property type="entry name" value="Pyridoxal phosphate-dependent aminotransferase"/>
    <property type="match status" value="1"/>
</dbReference>
<evidence type="ECO:0008006" key="11">
    <source>
        <dbReference type="Google" id="ProtNLM"/>
    </source>
</evidence>
<dbReference type="GO" id="GO:0030170">
    <property type="term" value="F:pyridoxal phosphate binding"/>
    <property type="evidence" value="ECO:0007669"/>
    <property type="project" value="TreeGrafter"/>
</dbReference>
<evidence type="ECO:0000256" key="1">
    <source>
        <dbReference type="ARBA" id="ARBA00001933"/>
    </source>
</evidence>
<dbReference type="PANTHER" id="PTHR30244">
    <property type="entry name" value="TRANSAMINASE"/>
    <property type="match status" value="1"/>
</dbReference>
<evidence type="ECO:0000256" key="6">
    <source>
        <dbReference type="PIRSR" id="PIRSR000390-1"/>
    </source>
</evidence>
<gene>
    <name evidence="9" type="ORF">C823_02149</name>
</gene>
<evidence type="ECO:0000256" key="3">
    <source>
        <dbReference type="ARBA" id="ARBA00022679"/>
    </source>
</evidence>
<dbReference type="PIRSF" id="PIRSF000390">
    <property type="entry name" value="PLP_StrS"/>
    <property type="match status" value="1"/>
</dbReference>
<dbReference type="PATRIC" id="fig|1235802.3.peg.2284"/>
<dbReference type="InterPro" id="IPR015424">
    <property type="entry name" value="PyrdxlP-dep_Trfase"/>
</dbReference>
<dbReference type="PANTHER" id="PTHR30244:SF30">
    <property type="entry name" value="BLR5990 PROTEIN"/>
    <property type="match status" value="1"/>
</dbReference>
<dbReference type="SUPFAM" id="SSF53383">
    <property type="entry name" value="PLP-dependent transferases"/>
    <property type="match status" value="1"/>
</dbReference>
<dbReference type="AlphaFoldDB" id="N2ANX4"/>
<keyword evidence="3" id="KW-0808">Transferase</keyword>
<dbReference type="Gene3D" id="3.90.1150.10">
    <property type="entry name" value="Aspartate Aminotransferase, domain 1"/>
    <property type="match status" value="1"/>
</dbReference>
<dbReference type="InterPro" id="IPR015421">
    <property type="entry name" value="PyrdxlP-dep_Trfase_major"/>
</dbReference>
<evidence type="ECO:0000256" key="7">
    <source>
        <dbReference type="PIRSR" id="PIRSR000390-2"/>
    </source>
</evidence>
<name>N2ANX4_9FIRM</name>
<keyword evidence="4 7" id="KW-0663">Pyridoxal phosphate</keyword>
<evidence type="ECO:0000313" key="9">
    <source>
        <dbReference type="EMBL" id="EMZ27800.1"/>
    </source>
</evidence>
<evidence type="ECO:0000256" key="2">
    <source>
        <dbReference type="ARBA" id="ARBA00022576"/>
    </source>
</evidence>
<comment type="caution">
    <text evidence="9">The sequence shown here is derived from an EMBL/GenBank/DDBJ whole genome shotgun (WGS) entry which is preliminary data.</text>
</comment>
<keyword evidence="2" id="KW-0032">Aminotransferase</keyword>
<proteinExistence type="inferred from homology"/>
<dbReference type="GO" id="GO:0008483">
    <property type="term" value="F:transaminase activity"/>
    <property type="evidence" value="ECO:0007669"/>
    <property type="project" value="UniProtKB-KW"/>
</dbReference>
<dbReference type="CDD" id="cd00616">
    <property type="entry name" value="AHBA_syn"/>
    <property type="match status" value="1"/>
</dbReference>
<feature type="active site" description="Proton acceptor" evidence="6">
    <location>
        <position position="186"/>
    </location>
</feature>
<dbReference type="eggNOG" id="COG0399">
    <property type="taxonomic scope" value="Bacteria"/>
</dbReference>
<comment type="similarity">
    <text evidence="5 8">Belongs to the DegT/DnrJ/EryC1 family.</text>
</comment>
<protein>
    <recommendedName>
        <fullName evidence="11">Perosamine synthetase</fullName>
    </recommendedName>
</protein>
<dbReference type="OrthoDB" id="9810913at2"/>
<dbReference type="GO" id="GO:0000271">
    <property type="term" value="P:polysaccharide biosynthetic process"/>
    <property type="evidence" value="ECO:0007669"/>
    <property type="project" value="TreeGrafter"/>
</dbReference>
<evidence type="ECO:0000256" key="5">
    <source>
        <dbReference type="ARBA" id="ARBA00037999"/>
    </source>
</evidence>
<reference evidence="9 10" key="1">
    <citation type="journal article" date="2014" name="Genome Announc.">
        <title>Draft genome sequences of the altered schaedler flora, a defined bacterial community from gnotobiotic mice.</title>
        <authorList>
            <person name="Wannemuehler M.J."/>
            <person name="Overstreet A.M."/>
            <person name="Ward D.V."/>
            <person name="Phillips G.J."/>
        </authorList>
    </citation>
    <scope>NUCLEOTIDE SEQUENCE [LARGE SCALE GENOMIC DNA]</scope>
    <source>
        <strain evidence="9 10">ASF492</strain>
    </source>
</reference>
<dbReference type="Gene3D" id="3.40.640.10">
    <property type="entry name" value="Type I PLP-dependent aspartate aminotransferase-like (Major domain)"/>
    <property type="match status" value="1"/>
</dbReference>
<evidence type="ECO:0000313" key="10">
    <source>
        <dbReference type="Proteomes" id="UP000012589"/>
    </source>
</evidence>
<dbReference type="STRING" id="1235802.C823_02149"/>
<organism evidence="9 10">
    <name type="scientific">Eubacterium plexicaudatum ASF492</name>
    <dbReference type="NCBI Taxonomy" id="1235802"/>
    <lineage>
        <taxon>Bacteria</taxon>
        <taxon>Bacillati</taxon>
        <taxon>Bacillota</taxon>
        <taxon>Clostridia</taxon>
        <taxon>Eubacteriales</taxon>
        <taxon>Eubacteriaceae</taxon>
        <taxon>Eubacterium</taxon>
    </lineage>
</organism>
<dbReference type="InterPro" id="IPR000653">
    <property type="entry name" value="DegT/StrS_aminotransferase"/>
</dbReference>
<keyword evidence="10" id="KW-1185">Reference proteome</keyword>
<sequence length="372" mass="42237">MGRVNRISIANPVFNGNEKKYLMECIDTGWVSANGHFVDEFERKFADFCGCRYAISCANGTVSLHLILMALGIGPGDEVIMPVLTYIATANAVRYCGAVPVFVDSEEKTFNINPKKIEEKITERTKAIMPVHLYGLPANMEEIMEIADRYGIAVVEDAAEAHGAECETGKVGRFGIASSFSFFGNKIITCGEGGMITTNDRDLYERMKLLKTQAVSPEKKYWHVEVGYNYRMTNMQAAVGLGQLENIDWHLEQRRKIADLYKKYLSGYNDYLRFQEEPKNYKSVYWMNNVILKDTVLKERDTVIEDMENMGIEMRVVFYPLHIMPPYYNKKAVFPVAEKLAARGISLPSHAGLQKEDVKYICDSLVQCLERD</sequence>